<evidence type="ECO:0000313" key="1">
    <source>
        <dbReference type="EMBL" id="KAL3701513.1"/>
    </source>
</evidence>
<dbReference type="Proteomes" id="UP001633002">
    <property type="component" value="Unassembled WGS sequence"/>
</dbReference>
<proteinExistence type="predicted"/>
<dbReference type="EMBL" id="JBJQOH010000001">
    <property type="protein sequence ID" value="KAL3701513.1"/>
    <property type="molecule type" value="Genomic_DNA"/>
</dbReference>
<dbReference type="InterPro" id="IPR029058">
    <property type="entry name" value="AB_hydrolase_fold"/>
</dbReference>
<name>A0ABD3ICS8_9MARC</name>
<evidence type="ECO:0008006" key="3">
    <source>
        <dbReference type="Google" id="ProtNLM"/>
    </source>
</evidence>
<dbReference type="Gene3D" id="3.40.50.1820">
    <property type="entry name" value="alpha/beta hydrolase"/>
    <property type="match status" value="1"/>
</dbReference>
<accession>A0ABD3ICS8</accession>
<comment type="caution">
    <text evidence="1">The sequence shown here is derived from an EMBL/GenBank/DDBJ whole genome shotgun (WGS) entry which is preliminary data.</text>
</comment>
<dbReference type="PANTHER" id="PTHR31934">
    <property type="entry name" value="ALPHA/BETA-HYDROLASES SUPERFAMILY PROTEIN"/>
    <property type="match status" value="1"/>
</dbReference>
<evidence type="ECO:0000313" key="2">
    <source>
        <dbReference type="Proteomes" id="UP001633002"/>
    </source>
</evidence>
<protein>
    <recommendedName>
        <fullName evidence="3">GPI inositol-deacylase</fullName>
    </recommendedName>
</protein>
<organism evidence="1 2">
    <name type="scientific">Riccia sorocarpa</name>
    <dbReference type="NCBI Taxonomy" id="122646"/>
    <lineage>
        <taxon>Eukaryota</taxon>
        <taxon>Viridiplantae</taxon>
        <taxon>Streptophyta</taxon>
        <taxon>Embryophyta</taxon>
        <taxon>Marchantiophyta</taxon>
        <taxon>Marchantiopsida</taxon>
        <taxon>Marchantiidae</taxon>
        <taxon>Marchantiales</taxon>
        <taxon>Ricciaceae</taxon>
        <taxon>Riccia</taxon>
    </lineage>
</organism>
<sequence>MYGLVPVGRGANLVSRLSPLYISVAKLREDWHNGVHVLPDNLVYVLVPDVLHVLLQDSFSNHGPLYFVDTKKYFSRLGLSCHIAHIPTETAVETNARELKVFIEELFWGTGKRVVLLGHSKGGVDSAAALSMYWPELKDKVVGLVLVQSPYGGSPVG</sequence>
<dbReference type="SUPFAM" id="SSF53474">
    <property type="entry name" value="alpha/beta-Hydrolases"/>
    <property type="match status" value="1"/>
</dbReference>
<keyword evidence="2" id="KW-1185">Reference proteome</keyword>
<dbReference type="PANTHER" id="PTHR31934:SF5">
    <property type="entry name" value="OS05G0557900 PROTEIN"/>
    <property type="match status" value="1"/>
</dbReference>
<reference evidence="1 2" key="1">
    <citation type="submission" date="2024-09" db="EMBL/GenBank/DDBJ databases">
        <title>Chromosome-scale assembly of Riccia sorocarpa.</title>
        <authorList>
            <person name="Paukszto L."/>
        </authorList>
    </citation>
    <scope>NUCLEOTIDE SEQUENCE [LARGE SCALE GENOMIC DNA]</scope>
    <source>
        <strain evidence="1">LP-2024</strain>
        <tissue evidence="1">Aerial parts of the thallus</tissue>
    </source>
</reference>
<gene>
    <name evidence="1" type="ORF">R1sor_019535</name>
</gene>
<dbReference type="AlphaFoldDB" id="A0ABD3ICS8"/>